<evidence type="ECO:0000256" key="2">
    <source>
        <dbReference type="ARBA" id="ARBA00022553"/>
    </source>
</evidence>
<dbReference type="PANTHER" id="PTHR14150">
    <property type="entry name" value="U3 SMALL NUCLEOLAR RNA-ASSOCIATED PROTEIN 14"/>
    <property type="match status" value="1"/>
</dbReference>
<dbReference type="Pfam" id="PF04615">
    <property type="entry name" value="Utp14"/>
    <property type="match status" value="1"/>
</dbReference>
<feature type="coiled-coil region" evidence="4">
    <location>
        <begin position="15"/>
        <end position="42"/>
    </location>
</feature>
<name>G0R1S5_ICHMU</name>
<organism evidence="5 6">
    <name type="scientific">Ichthyophthirius multifiliis</name>
    <name type="common">White spot disease agent</name>
    <name type="synonym">Ich</name>
    <dbReference type="NCBI Taxonomy" id="5932"/>
    <lineage>
        <taxon>Eukaryota</taxon>
        <taxon>Sar</taxon>
        <taxon>Alveolata</taxon>
        <taxon>Ciliophora</taxon>
        <taxon>Intramacronucleata</taxon>
        <taxon>Oligohymenophorea</taxon>
        <taxon>Hymenostomatida</taxon>
        <taxon>Ophryoglenina</taxon>
        <taxon>Ichthyophthirius</taxon>
    </lineage>
</organism>
<keyword evidence="6" id="KW-1185">Reference proteome</keyword>
<accession>G0R1S5</accession>
<dbReference type="GO" id="GO:0032040">
    <property type="term" value="C:small-subunit processome"/>
    <property type="evidence" value="ECO:0007669"/>
    <property type="project" value="InterPro"/>
</dbReference>
<dbReference type="EMBL" id="GL984229">
    <property type="protein sequence ID" value="EGR28577.1"/>
    <property type="molecule type" value="Genomic_DNA"/>
</dbReference>
<proteinExistence type="predicted"/>
<gene>
    <name evidence="5" type="ORF">IMG5_172500</name>
</gene>
<dbReference type="RefSeq" id="XP_004029813.1">
    <property type="nucleotide sequence ID" value="XM_004029765.1"/>
</dbReference>
<evidence type="ECO:0000256" key="1">
    <source>
        <dbReference type="ARBA" id="ARBA00004604"/>
    </source>
</evidence>
<dbReference type="GeneID" id="14904667"/>
<dbReference type="Proteomes" id="UP000008983">
    <property type="component" value="Unassembled WGS sequence"/>
</dbReference>
<dbReference type="GO" id="GO:0006364">
    <property type="term" value="P:rRNA processing"/>
    <property type="evidence" value="ECO:0007669"/>
    <property type="project" value="InterPro"/>
</dbReference>
<dbReference type="OMA" id="EWNTINM"/>
<evidence type="ECO:0000256" key="4">
    <source>
        <dbReference type="SAM" id="Coils"/>
    </source>
</evidence>
<sequence length="161" mass="19054">MQYIYNIIFYLILINKNNKNQKEFVNQKYEEYEKDLPQEKKALQGWGQWTGLGVVQVQQPSAEQLAKQKQAKIQLLKKQRIDGNNDNVIINEKRNKLFNQHLVKELPHPYKNKEQFEYLNNQPLGSEWNTMKSHINLTKPKIKTQPGYIIQPSNLPKSYQA</sequence>
<dbReference type="eggNOG" id="KOG2172">
    <property type="taxonomic scope" value="Eukaryota"/>
</dbReference>
<dbReference type="AlphaFoldDB" id="G0R1S5"/>
<dbReference type="OrthoDB" id="305124at2759"/>
<comment type="subcellular location">
    <subcellularLocation>
        <location evidence="1">Nucleus</location>
        <location evidence="1">Nucleolus</location>
    </subcellularLocation>
</comment>
<keyword evidence="4" id="KW-0175">Coiled coil</keyword>
<keyword evidence="3" id="KW-0539">Nucleus</keyword>
<dbReference type="InParanoid" id="G0R1S5"/>
<evidence type="ECO:0000256" key="3">
    <source>
        <dbReference type="ARBA" id="ARBA00023242"/>
    </source>
</evidence>
<evidence type="ECO:0000313" key="6">
    <source>
        <dbReference type="Proteomes" id="UP000008983"/>
    </source>
</evidence>
<protein>
    <submittedName>
        <fullName evidence="5">U3 small nucleolar protein A, putative</fullName>
    </submittedName>
</protein>
<evidence type="ECO:0000313" key="5">
    <source>
        <dbReference type="EMBL" id="EGR28577.1"/>
    </source>
</evidence>
<dbReference type="InterPro" id="IPR006709">
    <property type="entry name" value="SSU_processome_Utp14"/>
</dbReference>
<keyword evidence="2" id="KW-0597">Phosphoprotein</keyword>
<dbReference type="PANTHER" id="PTHR14150:SF12">
    <property type="entry name" value="U3 SMALL NUCLEOLAR RNA-ASSOCIATED PROTEIN 14 HOMOLOG A"/>
    <property type="match status" value="1"/>
</dbReference>
<dbReference type="STRING" id="857967.G0R1S5"/>
<reference evidence="5 6" key="1">
    <citation type="submission" date="2011-07" db="EMBL/GenBank/DDBJ databases">
        <authorList>
            <person name="Coyne R."/>
            <person name="Brami D."/>
            <person name="Johnson J."/>
            <person name="Hostetler J."/>
            <person name="Hannick L."/>
            <person name="Clark T."/>
            <person name="Cassidy-Hanley D."/>
            <person name="Inman J."/>
        </authorList>
    </citation>
    <scope>NUCLEOTIDE SEQUENCE [LARGE SCALE GENOMIC DNA]</scope>
    <source>
        <strain evidence="5 6">G5</strain>
    </source>
</reference>